<dbReference type="Pfam" id="PF05050">
    <property type="entry name" value="Methyltransf_21"/>
    <property type="match status" value="1"/>
</dbReference>
<dbReference type="InterPro" id="IPR029063">
    <property type="entry name" value="SAM-dependent_MTases_sf"/>
</dbReference>
<dbReference type="SUPFAM" id="SSF53335">
    <property type="entry name" value="S-adenosyl-L-methionine-dependent methyltransferases"/>
    <property type="match status" value="1"/>
</dbReference>
<dbReference type="AlphaFoldDB" id="X1KTF6"/>
<name>X1KTF6_9ZZZZ</name>
<dbReference type="PANTHER" id="PTHR34203:SF15">
    <property type="entry name" value="SLL1173 PROTEIN"/>
    <property type="match status" value="1"/>
</dbReference>
<sequence>GQRTFMFRCNNIRELRRCMRIFIKEPGTIEWIKKTLKSGDVFYDIGSNIGVYTIFAANFVGEQGKIYSFEPQSANFSRLLDNIDVNHFFNRIIPCNLALNDKKGYFDFIYSDYDSGSAHHQLIQGNKNKANGDDYKIAELKYATTIDDLIESKKIRPPQHIKIDVDGNELLILKGMSRLLKHTDKPRSVQVELDKDYKEEILDFMKSNNYFCKEKHYTAAGIKKIEAGQNPEQQVCNAIFYEIE</sequence>
<dbReference type="InterPro" id="IPR006342">
    <property type="entry name" value="FkbM_mtfrase"/>
</dbReference>
<feature type="non-terminal residue" evidence="2">
    <location>
        <position position="1"/>
    </location>
</feature>
<accession>X1KTF6</accession>
<organism evidence="2">
    <name type="scientific">marine sediment metagenome</name>
    <dbReference type="NCBI Taxonomy" id="412755"/>
    <lineage>
        <taxon>unclassified sequences</taxon>
        <taxon>metagenomes</taxon>
        <taxon>ecological metagenomes</taxon>
    </lineage>
</organism>
<feature type="domain" description="Methyltransferase FkbM" evidence="1">
    <location>
        <begin position="44"/>
        <end position="210"/>
    </location>
</feature>
<comment type="caution">
    <text evidence="2">The sequence shown here is derived from an EMBL/GenBank/DDBJ whole genome shotgun (WGS) entry which is preliminary data.</text>
</comment>
<dbReference type="EMBL" id="BARV01007615">
    <property type="protein sequence ID" value="GAI10382.1"/>
    <property type="molecule type" value="Genomic_DNA"/>
</dbReference>
<dbReference type="NCBIfam" id="TIGR01444">
    <property type="entry name" value="fkbM_fam"/>
    <property type="match status" value="1"/>
</dbReference>
<evidence type="ECO:0000313" key="2">
    <source>
        <dbReference type="EMBL" id="GAI10382.1"/>
    </source>
</evidence>
<protein>
    <recommendedName>
        <fullName evidence="1">Methyltransferase FkbM domain-containing protein</fullName>
    </recommendedName>
</protein>
<dbReference type="InterPro" id="IPR052514">
    <property type="entry name" value="SAM-dependent_MTase"/>
</dbReference>
<evidence type="ECO:0000259" key="1">
    <source>
        <dbReference type="Pfam" id="PF05050"/>
    </source>
</evidence>
<reference evidence="2" key="1">
    <citation type="journal article" date="2014" name="Front. Microbiol.">
        <title>High frequency of phylogenetically diverse reductive dehalogenase-homologous genes in deep subseafloor sedimentary metagenomes.</title>
        <authorList>
            <person name="Kawai M."/>
            <person name="Futagami T."/>
            <person name="Toyoda A."/>
            <person name="Takaki Y."/>
            <person name="Nishi S."/>
            <person name="Hori S."/>
            <person name="Arai W."/>
            <person name="Tsubouchi T."/>
            <person name="Morono Y."/>
            <person name="Uchiyama I."/>
            <person name="Ito T."/>
            <person name="Fujiyama A."/>
            <person name="Inagaki F."/>
            <person name="Takami H."/>
        </authorList>
    </citation>
    <scope>NUCLEOTIDE SEQUENCE</scope>
    <source>
        <strain evidence="2">Expedition CK06-06</strain>
    </source>
</reference>
<dbReference type="Gene3D" id="3.40.50.150">
    <property type="entry name" value="Vaccinia Virus protein VP39"/>
    <property type="match status" value="1"/>
</dbReference>
<dbReference type="PANTHER" id="PTHR34203">
    <property type="entry name" value="METHYLTRANSFERASE, FKBM FAMILY PROTEIN"/>
    <property type="match status" value="1"/>
</dbReference>
<gene>
    <name evidence="2" type="ORF">S06H3_15468</name>
</gene>
<proteinExistence type="predicted"/>